<dbReference type="RefSeq" id="WP_038478439.1">
    <property type="nucleotide sequence ID" value="NZ_CP009451.1"/>
</dbReference>
<keyword evidence="2 6" id="KW-0997">Cell inner membrane</keyword>
<dbReference type="PIRSF" id="PIRSF028513">
    <property type="entry name" value="LptC"/>
    <property type="match status" value="1"/>
</dbReference>
<sequence length="190" mass="21411">MSKTRRWIIFLLAIAALVLIGLNLTDKDEPGVAVNNDTPTYQSELSTTIVYNPQGALNYKLIAQHVEYFSDTGISWFTRPVMTQYDENKIATWEIHADRAKLTDDKMLYLYGNVVVTALTPDSQLRKITTDNAQVNLITQDVASDDLVTLYGTTFNSSGLKMRGNLRSQTAQLIEKVKTSYEIQNKQTQP</sequence>
<dbReference type="EMBL" id="CP009451">
    <property type="protein sequence ID" value="AIR05828.1"/>
    <property type="molecule type" value="Genomic_DNA"/>
</dbReference>
<dbReference type="NCBIfam" id="TIGR04409">
    <property type="entry name" value="LptC_YrbK"/>
    <property type="match status" value="1"/>
</dbReference>
<dbReference type="InterPro" id="IPR026265">
    <property type="entry name" value="LptC"/>
</dbReference>
<comment type="function">
    <text evidence="7">Required for the translocation of lipopolysaccharide (LPS) from the inner membrane to the outer membrane.</text>
</comment>
<dbReference type="NCBIfam" id="NF008142">
    <property type="entry name" value="PRK10893.1"/>
    <property type="match status" value="1"/>
</dbReference>
<dbReference type="GO" id="GO:0043165">
    <property type="term" value="P:Gram-negative-bacterium-type cell outer membrane assembly"/>
    <property type="evidence" value="ECO:0007669"/>
    <property type="project" value="UniProtKB-UniRule"/>
</dbReference>
<dbReference type="PANTHER" id="PTHR37481">
    <property type="entry name" value="LIPOPOLYSACCHARIDE EXPORT SYSTEM PROTEIN LPTC"/>
    <property type="match status" value="1"/>
</dbReference>
<dbReference type="InterPro" id="IPR010664">
    <property type="entry name" value="LipoPS_assembly_LptC-rel"/>
</dbReference>
<keyword evidence="9" id="KW-1185">Reference proteome</keyword>
<evidence type="ECO:0000256" key="3">
    <source>
        <dbReference type="ARBA" id="ARBA00022692"/>
    </source>
</evidence>
<dbReference type="OrthoDB" id="5659892at2"/>
<reference evidence="8 9" key="1">
    <citation type="submission" date="2014-09" db="EMBL/GenBank/DDBJ databases">
        <title>Cedecea neteri SSMD04 Genome Sequencing.</title>
        <authorList>
            <person name="Tan J.-Y."/>
        </authorList>
    </citation>
    <scope>NUCLEOTIDE SEQUENCE [LARGE SCALE GENOMIC DNA]</scope>
    <source>
        <strain evidence="8 9">SSMD04</strain>
    </source>
</reference>
<comment type="function">
    <text evidence="6">Involved in the assembly of lipopolysaccharide (LPS). Required for the translocation of LPS from the inner membrane to the outer membrane. Facilitates the transfer of LPS from the inner membrane to the periplasmic protein LptA. Could be a docking site for LptA.</text>
</comment>
<dbReference type="GO" id="GO:0005886">
    <property type="term" value="C:plasma membrane"/>
    <property type="evidence" value="ECO:0007669"/>
    <property type="project" value="UniProtKB-SubCell"/>
</dbReference>
<dbReference type="Gene3D" id="2.60.450.10">
    <property type="entry name" value="Lipopolysaccharide (LPS) transport protein A like domain"/>
    <property type="match status" value="1"/>
</dbReference>
<evidence type="ECO:0000313" key="8">
    <source>
        <dbReference type="EMBL" id="AIR05828.1"/>
    </source>
</evidence>
<dbReference type="GO" id="GO:0030288">
    <property type="term" value="C:outer membrane-bounded periplasmic space"/>
    <property type="evidence" value="ECO:0007669"/>
    <property type="project" value="TreeGrafter"/>
</dbReference>
<evidence type="ECO:0000256" key="1">
    <source>
        <dbReference type="ARBA" id="ARBA00022475"/>
    </source>
</evidence>
<proteinExistence type="inferred from homology"/>
<keyword evidence="4 6" id="KW-1133">Transmembrane helix</keyword>
<organism evidence="8 9">
    <name type="scientific">Cedecea neteri</name>
    <dbReference type="NCBI Taxonomy" id="158822"/>
    <lineage>
        <taxon>Bacteria</taxon>
        <taxon>Pseudomonadati</taxon>
        <taxon>Pseudomonadota</taxon>
        <taxon>Gammaproteobacteria</taxon>
        <taxon>Enterobacterales</taxon>
        <taxon>Enterobacteriaceae</taxon>
        <taxon>Cedecea</taxon>
    </lineage>
</organism>
<accession>A0A089Q0N8</accession>
<evidence type="ECO:0000256" key="2">
    <source>
        <dbReference type="ARBA" id="ARBA00022519"/>
    </source>
</evidence>
<dbReference type="GO" id="GO:0017089">
    <property type="term" value="F:glycolipid transfer activity"/>
    <property type="evidence" value="ECO:0007669"/>
    <property type="project" value="TreeGrafter"/>
</dbReference>
<evidence type="ECO:0000256" key="7">
    <source>
        <dbReference type="PIRNR" id="PIRNR028513"/>
    </source>
</evidence>
<dbReference type="KEGG" id="cnt:JT31_14745"/>
<dbReference type="InterPro" id="IPR052363">
    <property type="entry name" value="LPS_export_LptC"/>
</dbReference>
<comment type="subcellular location">
    <subcellularLocation>
        <location evidence="6">Cell inner membrane</location>
        <topology evidence="6">Single-pass membrane protein</topology>
    </subcellularLocation>
</comment>
<gene>
    <name evidence="6" type="primary">lptC</name>
    <name evidence="8" type="ORF">JT31_14745</name>
</gene>
<dbReference type="Pfam" id="PF06835">
    <property type="entry name" value="LptC"/>
    <property type="match status" value="1"/>
</dbReference>
<evidence type="ECO:0000313" key="9">
    <source>
        <dbReference type="Proteomes" id="UP000029481"/>
    </source>
</evidence>
<keyword evidence="1 6" id="KW-1003">Cell membrane</keyword>
<dbReference type="AlphaFoldDB" id="A0A089Q0N8"/>
<dbReference type="GO" id="GO:0015221">
    <property type="term" value="F:lipopolysaccharide transmembrane transporter activity"/>
    <property type="evidence" value="ECO:0007669"/>
    <property type="project" value="InterPro"/>
</dbReference>
<evidence type="ECO:0000256" key="5">
    <source>
        <dbReference type="ARBA" id="ARBA00023136"/>
    </source>
</evidence>
<protein>
    <recommendedName>
        <fullName evidence="6 7">Lipopolysaccharide export system protein LptC</fullName>
    </recommendedName>
</protein>
<dbReference type="PANTHER" id="PTHR37481:SF1">
    <property type="entry name" value="LIPOPOLYSACCHARIDE EXPORT SYSTEM PROTEIN LPTC"/>
    <property type="match status" value="1"/>
</dbReference>
<keyword evidence="3 6" id="KW-0812">Transmembrane</keyword>
<dbReference type="HAMAP" id="MF_01915">
    <property type="entry name" value="LPS_assembly_LptC"/>
    <property type="match status" value="1"/>
</dbReference>
<keyword evidence="5 6" id="KW-0472">Membrane</keyword>
<evidence type="ECO:0000256" key="6">
    <source>
        <dbReference type="HAMAP-Rule" id="MF_01915"/>
    </source>
</evidence>
<comment type="similarity">
    <text evidence="6 7">Belongs to the LptC family.</text>
</comment>
<name>A0A089Q0N8_9ENTR</name>
<comment type="subunit">
    <text evidence="6">Component of the lipopolysaccharide transport and assembly complex. Interacts with LptA and the LptBFG transporter complex.</text>
</comment>
<dbReference type="Proteomes" id="UP000029481">
    <property type="component" value="Chromosome"/>
</dbReference>
<evidence type="ECO:0000256" key="4">
    <source>
        <dbReference type="ARBA" id="ARBA00022989"/>
    </source>
</evidence>